<name>A0ABS4KCL7_9FIRM</name>
<feature type="region of interest" description="Disordered" evidence="1">
    <location>
        <begin position="164"/>
        <end position="227"/>
    </location>
</feature>
<evidence type="ECO:0000313" key="2">
    <source>
        <dbReference type="EMBL" id="MBP2024901.1"/>
    </source>
</evidence>
<reference evidence="2 3" key="1">
    <citation type="submission" date="2021-03" db="EMBL/GenBank/DDBJ databases">
        <title>Genomic Encyclopedia of Type Strains, Phase IV (KMG-IV): sequencing the most valuable type-strain genomes for metagenomic binning, comparative biology and taxonomic classification.</title>
        <authorList>
            <person name="Goeker M."/>
        </authorList>
    </citation>
    <scope>NUCLEOTIDE SEQUENCE [LARGE SCALE GENOMIC DNA]</scope>
    <source>
        <strain evidence="2 3">DSM 27563</strain>
    </source>
</reference>
<comment type="caution">
    <text evidence="2">The sequence shown here is derived from an EMBL/GenBank/DDBJ whole genome shotgun (WGS) entry which is preliminary data.</text>
</comment>
<sequence>MNKKLIVTSILSISLLLTSCGKKSDKKKVDTNNNLKIETSDVEDNIFEDEKKDTKEKTATVKVDKELLNDLMTGSDYITRVKIQVDAENKTTVNFIEDYKGDLSNIEIKLPKSLTAGREYLIFYKDGTDGVITPTNVEESFIEIQGSDDGNLNYIEANYLKDDESDKNTKDKDINIKKDEKKDTSKKSANTSTKKEDTSKKVTENSSNSKKDSNSKDKSVKTSKSNK</sequence>
<dbReference type="PROSITE" id="PS51257">
    <property type="entry name" value="PROKAR_LIPOPROTEIN"/>
    <property type="match status" value="1"/>
</dbReference>
<gene>
    <name evidence="2" type="ORF">J2Z71_000424</name>
</gene>
<evidence type="ECO:0000313" key="3">
    <source>
        <dbReference type="Proteomes" id="UP001519306"/>
    </source>
</evidence>
<feature type="compositionally biased region" description="Basic and acidic residues" evidence="1">
    <location>
        <begin position="164"/>
        <end position="186"/>
    </location>
</feature>
<evidence type="ECO:0000256" key="1">
    <source>
        <dbReference type="SAM" id="MobiDB-lite"/>
    </source>
</evidence>
<dbReference type="EMBL" id="JAGGLJ010000003">
    <property type="protein sequence ID" value="MBP2024901.1"/>
    <property type="molecule type" value="Genomic_DNA"/>
</dbReference>
<keyword evidence="3" id="KW-1185">Reference proteome</keyword>
<dbReference type="Proteomes" id="UP001519306">
    <property type="component" value="Unassembled WGS sequence"/>
</dbReference>
<dbReference type="RefSeq" id="WP_210060207.1">
    <property type="nucleotide sequence ID" value="NZ_JAGGLJ010000003.1"/>
</dbReference>
<protein>
    <recommendedName>
        <fullName evidence="4">Lipoprotein</fullName>
    </recommendedName>
</protein>
<evidence type="ECO:0008006" key="4">
    <source>
        <dbReference type="Google" id="ProtNLM"/>
    </source>
</evidence>
<accession>A0ABS4KCL7</accession>
<feature type="compositionally biased region" description="Basic and acidic residues" evidence="1">
    <location>
        <begin position="193"/>
        <end position="220"/>
    </location>
</feature>
<proteinExistence type="predicted"/>
<organism evidence="2 3">
    <name type="scientific">Peptoniphilus stercorisuis</name>
    <dbReference type="NCBI Taxonomy" id="1436965"/>
    <lineage>
        <taxon>Bacteria</taxon>
        <taxon>Bacillati</taxon>
        <taxon>Bacillota</taxon>
        <taxon>Tissierellia</taxon>
        <taxon>Tissierellales</taxon>
        <taxon>Peptoniphilaceae</taxon>
        <taxon>Peptoniphilus</taxon>
    </lineage>
</organism>